<evidence type="ECO:0000259" key="3">
    <source>
        <dbReference type="Pfam" id="PF23357"/>
    </source>
</evidence>
<dbReference type="InterPro" id="IPR029062">
    <property type="entry name" value="Class_I_gatase-like"/>
</dbReference>
<accession>A0A4R6YHP6</accession>
<proteinExistence type="predicted"/>
<reference evidence="4 5" key="1">
    <citation type="submission" date="2019-03" db="EMBL/GenBank/DDBJ databases">
        <title>Genomic Encyclopedia of Type Strains, Phase IV (KMG-IV): sequencing the most valuable type-strain genomes for metagenomic binning, comparative biology and taxonomic classification.</title>
        <authorList>
            <person name="Goeker M."/>
        </authorList>
    </citation>
    <scope>NUCLEOTIDE SEQUENCE [LARGE SCALE GENOMIC DNA]</scope>
    <source>
        <strain evidence="4 5">DSM 21667</strain>
    </source>
</reference>
<organism evidence="4 5">
    <name type="scientific">Tahibacter aquaticus</name>
    <dbReference type="NCBI Taxonomy" id="520092"/>
    <lineage>
        <taxon>Bacteria</taxon>
        <taxon>Pseudomonadati</taxon>
        <taxon>Pseudomonadota</taxon>
        <taxon>Gammaproteobacteria</taxon>
        <taxon>Lysobacterales</taxon>
        <taxon>Rhodanobacteraceae</taxon>
        <taxon>Tahibacter</taxon>
    </lineage>
</organism>
<dbReference type="Proteomes" id="UP000295293">
    <property type="component" value="Unassembled WGS sequence"/>
</dbReference>
<feature type="transmembrane region" description="Helical" evidence="1">
    <location>
        <begin position="420"/>
        <end position="444"/>
    </location>
</feature>
<name>A0A4R6YHP6_9GAMM</name>
<keyword evidence="1" id="KW-1133">Transmembrane helix</keyword>
<feature type="domain" description="DUF7088" evidence="3">
    <location>
        <begin position="41"/>
        <end position="100"/>
    </location>
</feature>
<keyword evidence="1" id="KW-0812">Transmembrane</keyword>
<comment type="caution">
    <text evidence="4">The sequence shown here is derived from an EMBL/GenBank/DDBJ whole genome shotgun (WGS) entry which is preliminary data.</text>
</comment>
<evidence type="ECO:0000259" key="2">
    <source>
        <dbReference type="Pfam" id="PF09822"/>
    </source>
</evidence>
<keyword evidence="5" id="KW-1185">Reference proteome</keyword>
<evidence type="ECO:0000313" key="5">
    <source>
        <dbReference type="Proteomes" id="UP000295293"/>
    </source>
</evidence>
<gene>
    <name evidence="4" type="ORF">DFR29_13113</name>
</gene>
<sequence length="450" mass="48813">MRAGFNRLAHALLCLALAALVGFLSTRFGFRTDWSSAQNTSLAPQSVELLKRLDGPVEVVSYASDNASLRGAISSFVQRYQVHKSDIALRFVDPAADPAAMRELGVRIDGEIDLRHRERSERLQLLDEKTFSNALLRLSRTQERMVAFLAGDGERKADGSGNADLGQFTQLLLSQGVRCVPLILGNGARVPENTDLLVVANPRVPIAAGVVVEIVDWVERGGAVLWLTEPGENAGLDALASALSIRALPGLLVDGTGAALGLGDPSFVALSRYPDHPITHGLELTTLFPQAVPLAQLTAPRWQMQPLLRSSAQSWNETGAMPKAGESSATIRFDADSDEMRGPLDLAFALQRLSPRPDKREQRAVVIGDGDFLSNQFLANGGNRELGQRLFNWLLADDALIAVPDRGAPDRLITLSQTRLTVLSVGLLIVLPLLLAIGGIVLAWRRRRRR</sequence>
<dbReference type="RefSeq" id="WP_133821930.1">
    <property type="nucleotide sequence ID" value="NZ_SNZH01000031.1"/>
</dbReference>
<feature type="domain" description="ABC-type uncharacterised transport system" evidence="2">
    <location>
        <begin position="145"/>
        <end position="382"/>
    </location>
</feature>
<dbReference type="OrthoDB" id="8530910at2"/>
<dbReference type="SUPFAM" id="SSF52317">
    <property type="entry name" value="Class I glutamine amidotransferase-like"/>
    <property type="match status" value="1"/>
</dbReference>
<dbReference type="EMBL" id="SNZH01000031">
    <property type="protein sequence ID" value="TDR36269.1"/>
    <property type="molecule type" value="Genomic_DNA"/>
</dbReference>
<protein>
    <submittedName>
        <fullName evidence="4">ABC transporter family protein</fullName>
    </submittedName>
</protein>
<dbReference type="InterPro" id="IPR019196">
    <property type="entry name" value="ABC_transp_unknown"/>
</dbReference>
<keyword evidence="1" id="KW-0472">Membrane</keyword>
<dbReference type="Pfam" id="PF23357">
    <property type="entry name" value="DUF7088"/>
    <property type="match status" value="1"/>
</dbReference>
<evidence type="ECO:0000313" key="4">
    <source>
        <dbReference type="EMBL" id="TDR36269.1"/>
    </source>
</evidence>
<dbReference type="Pfam" id="PF09822">
    <property type="entry name" value="ABC_transp_aux"/>
    <property type="match status" value="1"/>
</dbReference>
<dbReference type="AlphaFoldDB" id="A0A4R6YHP6"/>
<evidence type="ECO:0000256" key="1">
    <source>
        <dbReference type="SAM" id="Phobius"/>
    </source>
</evidence>
<dbReference type="InterPro" id="IPR055396">
    <property type="entry name" value="DUF7088"/>
</dbReference>